<keyword evidence="3" id="KW-1185">Reference proteome</keyword>
<accession>A0A2T7C3X4</accession>
<feature type="compositionally biased region" description="Low complexity" evidence="1">
    <location>
        <begin position="54"/>
        <end position="66"/>
    </location>
</feature>
<reference evidence="2 3" key="1">
    <citation type="submission" date="2018-04" db="EMBL/GenBank/DDBJ databases">
        <title>WGS assembly of Panicum hallii var. hallii HAL2.</title>
        <authorList>
            <person name="Lovell J."/>
            <person name="Jenkins J."/>
            <person name="Lowry D."/>
            <person name="Mamidi S."/>
            <person name="Sreedasyam A."/>
            <person name="Weng X."/>
            <person name="Barry K."/>
            <person name="Bonette J."/>
            <person name="Campitelli B."/>
            <person name="Daum C."/>
            <person name="Gordon S."/>
            <person name="Gould B."/>
            <person name="Lipzen A."/>
            <person name="MacQueen A."/>
            <person name="Palacio-Mejia J."/>
            <person name="Plott C."/>
            <person name="Shakirov E."/>
            <person name="Shu S."/>
            <person name="Yoshinaga Y."/>
            <person name="Zane M."/>
            <person name="Rokhsar D."/>
            <person name="Grimwood J."/>
            <person name="Schmutz J."/>
            <person name="Juenger T."/>
        </authorList>
    </citation>
    <scope>NUCLEOTIDE SEQUENCE [LARGE SCALE GENOMIC DNA]</scope>
    <source>
        <strain evidence="3">cv. HAL2</strain>
    </source>
</reference>
<organism evidence="2 3">
    <name type="scientific">Panicum hallii var. hallii</name>
    <dbReference type="NCBI Taxonomy" id="1504633"/>
    <lineage>
        <taxon>Eukaryota</taxon>
        <taxon>Viridiplantae</taxon>
        <taxon>Streptophyta</taxon>
        <taxon>Embryophyta</taxon>
        <taxon>Tracheophyta</taxon>
        <taxon>Spermatophyta</taxon>
        <taxon>Magnoliopsida</taxon>
        <taxon>Liliopsida</taxon>
        <taxon>Poales</taxon>
        <taxon>Poaceae</taxon>
        <taxon>PACMAD clade</taxon>
        <taxon>Panicoideae</taxon>
        <taxon>Panicodae</taxon>
        <taxon>Paniceae</taxon>
        <taxon>Panicinae</taxon>
        <taxon>Panicum</taxon>
        <taxon>Panicum sect. Panicum</taxon>
    </lineage>
</organism>
<dbReference type="EMBL" id="CM009757">
    <property type="protein sequence ID" value="PUZ38027.1"/>
    <property type="molecule type" value="Genomic_DNA"/>
</dbReference>
<proteinExistence type="predicted"/>
<feature type="region of interest" description="Disordered" evidence="1">
    <location>
        <begin position="24"/>
        <end position="121"/>
    </location>
</feature>
<feature type="compositionally biased region" description="Polar residues" evidence="1">
    <location>
        <begin position="112"/>
        <end position="121"/>
    </location>
</feature>
<feature type="compositionally biased region" description="Polar residues" evidence="1">
    <location>
        <begin position="86"/>
        <end position="96"/>
    </location>
</feature>
<dbReference type="Gramene" id="PUZ38027">
    <property type="protein sequence ID" value="PUZ38027"/>
    <property type="gene ID" value="GQ55_9G164300"/>
</dbReference>
<evidence type="ECO:0000256" key="1">
    <source>
        <dbReference type="SAM" id="MobiDB-lite"/>
    </source>
</evidence>
<protein>
    <submittedName>
        <fullName evidence="2">Uncharacterized protein</fullName>
    </submittedName>
</protein>
<feature type="compositionally biased region" description="Low complexity" evidence="1">
    <location>
        <begin position="24"/>
        <end position="38"/>
    </location>
</feature>
<evidence type="ECO:0000313" key="2">
    <source>
        <dbReference type="EMBL" id="PUZ38027.1"/>
    </source>
</evidence>
<sequence>MANNCLPHIFTIFIHDGGGVQAKAAAASPHSARRSATAEGRRPLSTASARLDQSIPSPCVSSPSSPYGQLDPPLLSAIQRRRRPSTPLQAQGSSHLSPPPPQALAPGLCSHPSPTSLQGSKSRAIAAIESTFQVCRMRRPRRCSAVLL</sequence>
<dbReference type="Proteomes" id="UP000244336">
    <property type="component" value="Chromosome 9"/>
</dbReference>
<evidence type="ECO:0000313" key="3">
    <source>
        <dbReference type="Proteomes" id="UP000244336"/>
    </source>
</evidence>
<dbReference type="AlphaFoldDB" id="A0A2T7C3X4"/>
<gene>
    <name evidence="2" type="ORF">GQ55_9G164300</name>
</gene>
<name>A0A2T7C3X4_9POAL</name>